<evidence type="ECO:0008006" key="3">
    <source>
        <dbReference type="Google" id="ProtNLM"/>
    </source>
</evidence>
<accession>A0ABM9AMF2</accession>
<organism evidence="1 2">
    <name type="scientific">Emticicia aquatica</name>
    <dbReference type="NCBI Taxonomy" id="1681835"/>
    <lineage>
        <taxon>Bacteria</taxon>
        <taxon>Pseudomonadati</taxon>
        <taxon>Bacteroidota</taxon>
        <taxon>Cytophagia</taxon>
        <taxon>Cytophagales</taxon>
        <taxon>Leadbetterellaceae</taxon>
        <taxon>Emticicia</taxon>
    </lineage>
</organism>
<reference evidence="1" key="1">
    <citation type="submission" date="2021-12" db="EMBL/GenBank/DDBJ databases">
        <authorList>
            <person name="Rodrigo-Torres L."/>
            <person name="Arahal R. D."/>
            <person name="Lucena T."/>
        </authorList>
    </citation>
    <scope>NUCLEOTIDE SEQUENCE</scope>
    <source>
        <strain evidence="1">CECT 8858</strain>
    </source>
</reference>
<dbReference type="RefSeq" id="WP_238804711.1">
    <property type="nucleotide sequence ID" value="NZ_CAKLPY010000001.1"/>
</dbReference>
<dbReference type="InterPro" id="IPR007815">
    <property type="entry name" value="Emycin_Estase"/>
</dbReference>
<comment type="caution">
    <text evidence="1">The sequence shown here is derived from an EMBL/GenBank/DDBJ whole genome shotgun (WGS) entry which is preliminary data.</text>
</comment>
<dbReference type="Gene3D" id="3.40.1660.10">
    <property type="entry name" value="EreA-like (biosynthetic domain)"/>
    <property type="match status" value="1"/>
</dbReference>
<dbReference type="PANTHER" id="PTHR31299">
    <property type="entry name" value="ESTERASE, PUTATIVE (AFU_ORTHOLOGUE AFUA_1G05850)-RELATED"/>
    <property type="match status" value="1"/>
</dbReference>
<proteinExistence type="predicted"/>
<dbReference type="InterPro" id="IPR052036">
    <property type="entry name" value="Hydrolase/PRTase-associated"/>
</dbReference>
<dbReference type="Gene3D" id="3.30.1870.10">
    <property type="entry name" value="EreA-like, domain 2"/>
    <property type="match status" value="1"/>
</dbReference>
<evidence type="ECO:0000313" key="1">
    <source>
        <dbReference type="EMBL" id="CAH0994709.1"/>
    </source>
</evidence>
<gene>
    <name evidence="1" type="ORF">EMA8858_00821</name>
</gene>
<keyword evidence="2" id="KW-1185">Reference proteome</keyword>
<sequence>MKNITLLVLAILFLNGCSKKIDENPTPISGETLLTQNAAELNKLIVPMQHEPLNLSDAELAYFDDLKSAQIIGLGEATHGSKEFFQMKHRLFKYFVEHFNHKVFAFEMDFSESLIFDEYLQTGNGDIEKLMKEKMYFWTWNTSEVKDLLVWMKDYNIGKSSKERLHIYGVDCQTFRYNVPELIKRVSVIDAKMGQEISNLLTDLNVDKFEGKKANILLVNELIKNNKASLTLKSSSTEYDFIEHIADIIVQTETDLTSNNQENRDLFMAENTIWLKKHTAYPMSVWAHNAHIKNTESSNASDRMMGYHINNKLQGGYSTIGFSFAEGSVTAVDSESNKLGYYNFGINSFTGYSNELLSKAKTPNFFYKTAIVYRNAGLHTYFDNTPFYQIGAVFYAKPMTPDVKVYVPLLEVNYNYVIHINKTTNSDNYWLRK</sequence>
<dbReference type="Proteomes" id="UP000837932">
    <property type="component" value="Unassembled WGS sequence"/>
</dbReference>
<dbReference type="Pfam" id="PF05139">
    <property type="entry name" value="Erythro_esteras"/>
    <property type="match status" value="1"/>
</dbReference>
<name>A0ABM9AMF2_9BACT</name>
<protein>
    <recommendedName>
        <fullName evidence="3">Erythromycin esterase</fullName>
    </recommendedName>
</protein>
<evidence type="ECO:0000313" key="2">
    <source>
        <dbReference type="Proteomes" id="UP000837932"/>
    </source>
</evidence>
<dbReference type="SUPFAM" id="SSF159501">
    <property type="entry name" value="EreA/ChaN-like"/>
    <property type="match status" value="1"/>
</dbReference>
<dbReference type="Gene3D" id="1.20.1440.30">
    <property type="entry name" value="Biosynthetic Protein domain"/>
    <property type="match status" value="1"/>
</dbReference>
<dbReference type="EMBL" id="CAKLPY010000001">
    <property type="protein sequence ID" value="CAH0994709.1"/>
    <property type="molecule type" value="Genomic_DNA"/>
</dbReference>
<dbReference type="PANTHER" id="PTHR31299:SF0">
    <property type="entry name" value="ESTERASE, PUTATIVE (AFU_ORTHOLOGUE AFUA_1G05850)-RELATED"/>
    <property type="match status" value="1"/>
</dbReference>
<dbReference type="CDD" id="cd14728">
    <property type="entry name" value="Ere-like"/>
    <property type="match status" value="1"/>
</dbReference>